<dbReference type="EC" id="2.7.13.3" evidence="2"/>
<dbReference type="SUPFAM" id="SSF47384">
    <property type="entry name" value="Homodimeric domain of signal transducing histidine kinase"/>
    <property type="match status" value="1"/>
</dbReference>
<evidence type="ECO:0000256" key="5">
    <source>
        <dbReference type="ARBA" id="ARBA00022777"/>
    </source>
</evidence>
<dbReference type="InterPro" id="IPR052162">
    <property type="entry name" value="Sensor_kinase/Photoreceptor"/>
</dbReference>
<dbReference type="SUPFAM" id="SSF55874">
    <property type="entry name" value="ATPase domain of HSP90 chaperone/DNA topoisomerase II/histidine kinase"/>
    <property type="match status" value="1"/>
</dbReference>
<feature type="domain" description="Histidine kinase" evidence="7">
    <location>
        <begin position="676"/>
        <end position="892"/>
    </location>
</feature>
<name>A0A3N5ZC43_9ALTE</name>
<dbReference type="InterPro" id="IPR000014">
    <property type="entry name" value="PAS"/>
</dbReference>
<keyword evidence="5" id="KW-0418">Kinase</keyword>
<feature type="transmembrane region" description="Helical" evidence="6">
    <location>
        <begin position="28"/>
        <end position="49"/>
    </location>
</feature>
<protein>
    <recommendedName>
        <fullName evidence="2">histidine kinase</fullName>
        <ecNumber evidence="2">2.7.13.3</ecNumber>
    </recommendedName>
</protein>
<keyword evidence="3" id="KW-0597">Phosphoprotein</keyword>
<dbReference type="PANTHER" id="PTHR43304">
    <property type="entry name" value="PHYTOCHROME-LIKE PROTEIN CPH1"/>
    <property type="match status" value="1"/>
</dbReference>
<dbReference type="Pfam" id="PF02518">
    <property type="entry name" value="HATPase_c"/>
    <property type="match status" value="1"/>
</dbReference>
<dbReference type="EMBL" id="RPOK01000002">
    <property type="protein sequence ID" value="RPJ67358.1"/>
    <property type="molecule type" value="Genomic_DNA"/>
</dbReference>
<proteinExistence type="predicted"/>
<dbReference type="InterPro" id="IPR036890">
    <property type="entry name" value="HATPase_C_sf"/>
</dbReference>
<dbReference type="Gene3D" id="3.30.450.20">
    <property type="entry name" value="PAS domain"/>
    <property type="match status" value="4"/>
</dbReference>
<evidence type="ECO:0000259" key="8">
    <source>
        <dbReference type="PROSITE" id="PS50112"/>
    </source>
</evidence>
<dbReference type="SMART" id="SM00388">
    <property type="entry name" value="HisKA"/>
    <property type="match status" value="1"/>
</dbReference>
<dbReference type="AlphaFoldDB" id="A0A3N5ZC43"/>
<dbReference type="InterPro" id="IPR013655">
    <property type="entry name" value="PAS_fold_3"/>
</dbReference>
<keyword evidence="6" id="KW-0812">Transmembrane</keyword>
<reference evidence="10 11" key="1">
    <citation type="submission" date="2018-11" db="EMBL/GenBank/DDBJ databases">
        <authorList>
            <person name="Ye M.-Q."/>
            <person name="Du Z.-J."/>
        </authorList>
    </citation>
    <scope>NUCLEOTIDE SEQUENCE [LARGE SCALE GENOMIC DNA]</scope>
    <source>
        <strain evidence="10 11">U0105</strain>
    </source>
</reference>
<dbReference type="Pfam" id="PF25487">
    <property type="entry name" value="ETR1_N"/>
    <property type="match status" value="1"/>
</dbReference>
<dbReference type="Pfam" id="PF08447">
    <property type="entry name" value="PAS_3"/>
    <property type="match status" value="2"/>
</dbReference>
<feature type="domain" description="PAC" evidence="9">
    <location>
        <begin position="480"/>
        <end position="534"/>
    </location>
</feature>
<dbReference type="InterPro" id="IPR013656">
    <property type="entry name" value="PAS_4"/>
</dbReference>
<evidence type="ECO:0000256" key="6">
    <source>
        <dbReference type="SAM" id="Phobius"/>
    </source>
</evidence>
<dbReference type="PROSITE" id="PS50112">
    <property type="entry name" value="PAS"/>
    <property type="match status" value="2"/>
</dbReference>
<feature type="domain" description="PAC" evidence="9">
    <location>
        <begin position="612"/>
        <end position="665"/>
    </location>
</feature>
<dbReference type="InterPro" id="IPR003661">
    <property type="entry name" value="HisK_dim/P_dom"/>
</dbReference>
<dbReference type="NCBIfam" id="TIGR00229">
    <property type="entry name" value="sensory_box"/>
    <property type="match status" value="3"/>
</dbReference>
<comment type="caution">
    <text evidence="10">The sequence shown here is derived from an EMBL/GenBank/DDBJ whole genome shotgun (WGS) entry which is preliminary data.</text>
</comment>
<evidence type="ECO:0000313" key="11">
    <source>
        <dbReference type="Proteomes" id="UP000275281"/>
    </source>
</evidence>
<dbReference type="SMART" id="SM00387">
    <property type="entry name" value="HATPase_c"/>
    <property type="match status" value="1"/>
</dbReference>
<evidence type="ECO:0000259" key="9">
    <source>
        <dbReference type="PROSITE" id="PS50113"/>
    </source>
</evidence>
<dbReference type="CDD" id="cd00130">
    <property type="entry name" value="PAS"/>
    <property type="match status" value="1"/>
</dbReference>
<keyword evidence="11" id="KW-1185">Reference proteome</keyword>
<evidence type="ECO:0000256" key="3">
    <source>
        <dbReference type="ARBA" id="ARBA00022553"/>
    </source>
</evidence>
<dbReference type="InterPro" id="IPR035965">
    <property type="entry name" value="PAS-like_dom_sf"/>
</dbReference>
<dbReference type="PRINTS" id="PR00344">
    <property type="entry name" value="BCTRLSENSOR"/>
</dbReference>
<dbReference type="InterPro" id="IPR058544">
    <property type="entry name" value="ETR1_N"/>
</dbReference>
<keyword evidence="6" id="KW-1133">Transmembrane helix</keyword>
<dbReference type="GO" id="GO:0000155">
    <property type="term" value="F:phosphorelay sensor kinase activity"/>
    <property type="evidence" value="ECO:0007669"/>
    <property type="project" value="InterPro"/>
</dbReference>
<gene>
    <name evidence="10" type="ORF">DRW07_07465</name>
</gene>
<dbReference type="InterPro" id="IPR004358">
    <property type="entry name" value="Sig_transdc_His_kin-like_C"/>
</dbReference>
<keyword evidence="4" id="KW-0808">Transferase</keyword>
<comment type="catalytic activity">
    <reaction evidence="1">
        <text>ATP + protein L-histidine = ADP + protein N-phospho-L-histidine.</text>
        <dbReference type="EC" id="2.7.13.3"/>
    </reaction>
</comment>
<dbReference type="SMART" id="SM00091">
    <property type="entry name" value="PAS"/>
    <property type="match status" value="4"/>
</dbReference>
<evidence type="ECO:0000256" key="2">
    <source>
        <dbReference type="ARBA" id="ARBA00012438"/>
    </source>
</evidence>
<accession>A0A3N5ZC43</accession>
<dbReference type="PROSITE" id="PS50109">
    <property type="entry name" value="HIS_KIN"/>
    <property type="match status" value="1"/>
</dbReference>
<feature type="domain" description="PAS" evidence="8">
    <location>
        <begin position="535"/>
        <end position="607"/>
    </location>
</feature>
<dbReference type="InterPro" id="IPR000700">
    <property type="entry name" value="PAS-assoc_C"/>
</dbReference>
<dbReference type="CDD" id="cd00075">
    <property type="entry name" value="HATPase"/>
    <property type="match status" value="1"/>
</dbReference>
<dbReference type="SUPFAM" id="SSF55785">
    <property type="entry name" value="PYP-like sensor domain (PAS domain)"/>
    <property type="match status" value="3"/>
</dbReference>
<evidence type="ECO:0000259" key="7">
    <source>
        <dbReference type="PROSITE" id="PS50109"/>
    </source>
</evidence>
<dbReference type="PROSITE" id="PS50113">
    <property type="entry name" value="PAC"/>
    <property type="match status" value="2"/>
</dbReference>
<dbReference type="PANTHER" id="PTHR43304:SF1">
    <property type="entry name" value="PAC DOMAIN-CONTAINING PROTEIN"/>
    <property type="match status" value="1"/>
</dbReference>
<evidence type="ECO:0000256" key="1">
    <source>
        <dbReference type="ARBA" id="ARBA00000085"/>
    </source>
</evidence>
<sequence>MLESFFRGDYMPHGHCYLWQPHILLTHVVSDALIALAYFSIPFGIMLFVRGRSDIKDNSVFVLFSLFIVFCGITHLFGIWTIWQGVYGIHGISKAATAVVSMLTAIYVFKNLPTALQIPSVTQFQGVVNKLNVQSNENQALLSQLETQRLARVMLDSLPVSALLLDDQGNIKLGNRNVEREFAIDTALLSKGKMTDFFVPQNDEFYQSLSVFGRSTDDTELSVSFVGGIKASNGNTIPAEISLTKIDYAESNLLVATIKNLSDLTEIKEALAESKLRLKRATSATEDGIFEFDFVNGTSSCSDTLRTLLGTAKGEKLGYQDLIEHIHPDFRHQVQSVIDNHWKNKVPFEQEYLGESASGEYAWFQIRGNSSFTVEGEPKILSGSVRYIQSQKETERSERQKSSFLTAIYESPTQAIWAAECLPDNEFKFVEYNTTALKRSGENITLDMILNKTLTELSGAVFPPNAIERIRTNYAKCASTKRPHKYTEQLEVNSEHWYQTSLYPVFDEQDRVTHVIGSAIDITEQKKNERALDEQNGLLASIINNSVCGLYVYDFEKEANIQINQRYVDILGYNLTELNTIEDFMALFHPDDRDHVIAHMEKVLTSSPEELIPLEYRFLHKKGYWVWCYSFDSVIKRGPDGKAVQMLGTFIDVTEKNKLLNQLSESNAYLERFAFVASHDLQEPLRKISSFSESLTDSLQNKFDSEDERYQLSRINDAALRMRQMIEGLLSLSRIKTTKLDVASHSLSALIQEAITDISMLLEDSQANIKLDVGDTYVDVDITLFKQVVQNLIQNAVKFVAKETKPVITISSRVTVGFIIVEFADNGIGIDPKNANAIFEPFRRLHRREEYSGSGIGLAIVKQIVLVHGGSIECFSNREQGATFVVAIPRRLHA</sequence>
<dbReference type="RefSeq" id="WP_124027259.1">
    <property type="nucleotide sequence ID" value="NZ_JBHRSN010000015.1"/>
</dbReference>
<dbReference type="GO" id="GO:0005886">
    <property type="term" value="C:plasma membrane"/>
    <property type="evidence" value="ECO:0007669"/>
    <property type="project" value="UniProtKB-ARBA"/>
</dbReference>
<dbReference type="InterPro" id="IPR001610">
    <property type="entry name" value="PAC"/>
</dbReference>
<feature type="domain" description="PAS" evidence="8">
    <location>
        <begin position="274"/>
        <end position="345"/>
    </location>
</feature>
<evidence type="ECO:0000313" key="10">
    <source>
        <dbReference type="EMBL" id="RPJ67358.1"/>
    </source>
</evidence>
<feature type="transmembrane region" description="Helical" evidence="6">
    <location>
        <begin position="61"/>
        <end position="83"/>
    </location>
</feature>
<dbReference type="OrthoDB" id="9808408at2"/>
<dbReference type="InterPro" id="IPR036097">
    <property type="entry name" value="HisK_dim/P_sf"/>
</dbReference>
<dbReference type="FunFam" id="3.30.565.10:FF:000006">
    <property type="entry name" value="Sensor histidine kinase WalK"/>
    <property type="match status" value="1"/>
</dbReference>
<evidence type="ECO:0000256" key="4">
    <source>
        <dbReference type="ARBA" id="ARBA00022679"/>
    </source>
</evidence>
<dbReference type="InterPro" id="IPR003594">
    <property type="entry name" value="HATPase_dom"/>
</dbReference>
<keyword evidence="6" id="KW-0472">Membrane</keyword>
<dbReference type="CDD" id="cd00082">
    <property type="entry name" value="HisKA"/>
    <property type="match status" value="1"/>
</dbReference>
<dbReference type="SMART" id="SM00086">
    <property type="entry name" value="PAC"/>
    <property type="match status" value="4"/>
</dbReference>
<organism evidence="10 11">
    <name type="scientific">Alteromonas sediminis</name>
    <dbReference type="NCBI Taxonomy" id="2259342"/>
    <lineage>
        <taxon>Bacteria</taxon>
        <taxon>Pseudomonadati</taxon>
        <taxon>Pseudomonadota</taxon>
        <taxon>Gammaproteobacteria</taxon>
        <taxon>Alteromonadales</taxon>
        <taxon>Alteromonadaceae</taxon>
        <taxon>Alteromonas/Salinimonas group</taxon>
        <taxon>Alteromonas</taxon>
    </lineage>
</organism>
<dbReference type="Gene3D" id="3.30.565.10">
    <property type="entry name" value="Histidine kinase-like ATPase, C-terminal domain"/>
    <property type="match status" value="1"/>
</dbReference>
<dbReference type="Proteomes" id="UP000275281">
    <property type="component" value="Unassembled WGS sequence"/>
</dbReference>
<dbReference type="Pfam" id="PF00512">
    <property type="entry name" value="HisKA"/>
    <property type="match status" value="1"/>
</dbReference>
<dbReference type="Pfam" id="PF08448">
    <property type="entry name" value="PAS_4"/>
    <property type="match status" value="1"/>
</dbReference>
<dbReference type="InterPro" id="IPR005467">
    <property type="entry name" value="His_kinase_dom"/>
</dbReference>
<dbReference type="Gene3D" id="1.10.287.130">
    <property type="match status" value="1"/>
</dbReference>